<keyword evidence="1 2" id="KW-0732">Signal</keyword>
<dbReference type="Pfam" id="PF01551">
    <property type="entry name" value="Peptidase_M23"/>
    <property type="match status" value="1"/>
</dbReference>
<keyword evidence="5" id="KW-1185">Reference proteome</keyword>
<name>A0ABQ3T8V3_9ACTN</name>
<dbReference type="InterPro" id="IPR011055">
    <property type="entry name" value="Dup_hybrid_motif"/>
</dbReference>
<feature type="signal peptide" evidence="2">
    <location>
        <begin position="1"/>
        <end position="30"/>
    </location>
</feature>
<sequence length="297" mass="31784">MLRYVSRLRVVVLMCLAGLVLGGAPAPASASASATDPVPVPASAAAKPLFQLPFPCGTNWQLNTWGHNPALDIVVERNTGSDGLPVLPSAAGTVSATYWTDGSGNTIQISHGNGWFTAYYHLKDDPATYVKKGDAVQPSTQIGRIGTSGASDWSHLHYEQRYLASGDFTDESHRVPAHFDGVEYAGAAKEWPSVTSRNCTGTPPPAWRDCPPGYVCFYSGADGTGTVCRSAGDEPRSTCGQRASFFNNGTPQPGYDHVQVYFREGGSACLHRGWDEGRGNLPAGGRTIERFQWRGEC</sequence>
<dbReference type="Gene3D" id="2.70.70.10">
    <property type="entry name" value="Glucose Permease (Domain IIA)"/>
    <property type="match status" value="1"/>
</dbReference>
<evidence type="ECO:0000313" key="4">
    <source>
        <dbReference type="EMBL" id="GHI76833.1"/>
    </source>
</evidence>
<comment type="caution">
    <text evidence="4">The sequence shown here is derived from an EMBL/GenBank/DDBJ whole genome shotgun (WGS) entry which is preliminary data.</text>
</comment>
<dbReference type="PANTHER" id="PTHR21666:SF289">
    <property type="entry name" value="L-ALA--D-GLU ENDOPEPTIDASE"/>
    <property type="match status" value="1"/>
</dbReference>
<dbReference type="EMBL" id="BNED01000005">
    <property type="protein sequence ID" value="GHI76833.1"/>
    <property type="molecule type" value="Genomic_DNA"/>
</dbReference>
<dbReference type="CDD" id="cd12797">
    <property type="entry name" value="M23_peptidase"/>
    <property type="match status" value="1"/>
</dbReference>
<gene>
    <name evidence="4" type="ORF">Sspor_23940</name>
</gene>
<dbReference type="Pfam" id="PF03995">
    <property type="entry name" value="Inhibitor_I36"/>
    <property type="match status" value="1"/>
</dbReference>
<evidence type="ECO:0000259" key="3">
    <source>
        <dbReference type="Pfam" id="PF01551"/>
    </source>
</evidence>
<dbReference type="InterPro" id="IPR016047">
    <property type="entry name" value="M23ase_b-sheet_dom"/>
</dbReference>
<organism evidence="4 5">
    <name type="scientific">Streptomyces spororaveus</name>
    <dbReference type="NCBI Taxonomy" id="284039"/>
    <lineage>
        <taxon>Bacteria</taxon>
        <taxon>Bacillati</taxon>
        <taxon>Actinomycetota</taxon>
        <taxon>Actinomycetes</taxon>
        <taxon>Kitasatosporales</taxon>
        <taxon>Streptomycetaceae</taxon>
        <taxon>Streptomyces</taxon>
    </lineage>
</organism>
<dbReference type="Proteomes" id="UP000608522">
    <property type="component" value="Unassembled WGS sequence"/>
</dbReference>
<protein>
    <recommendedName>
        <fullName evidence="3">M23ase beta-sheet core domain-containing protein</fullName>
    </recommendedName>
</protein>
<evidence type="ECO:0000256" key="2">
    <source>
        <dbReference type="SAM" id="SignalP"/>
    </source>
</evidence>
<accession>A0ABQ3T8V3</accession>
<feature type="domain" description="M23ase beta-sheet core" evidence="3">
    <location>
        <begin position="81"/>
        <end position="162"/>
    </location>
</feature>
<dbReference type="PANTHER" id="PTHR21666">
    <property type="entry name" value="PEPTIDASE-RELATED"/>
    <property type="match status" value="1"/>
</dbReference>
<dbReference type="SUPFAM" id="SSF51261">
    <property type="entry name" value="Duplicated hybrid motif"/>
    <property type="match status" value="1"/>
</dbReference>
<evidence type="ECO:0000256" key="1">
    <source>
        <dbReference type="ARBA" id="ARBA00022729"/>
    </source>
</evidence>
<proteinExistence type="predicted"/>
<dbReference type="InterPro" id="IPR050570">
    <property type="entry name" value="Cell_wall_metabolism_enzyme"/>
</dbReference>
<dbReference type="RefSeq" id="WP_202198955.1">
    <property type="nucleotide sequence ID" value="NZ_BAAATO010000019.1"/>
</dbReference>
<feature type="chain" id="PRO_5045361608" description="M23ase beta-sheet core domain-containing protein" evidence="2">
    <location>
        <begin position="31"/>
        <end position="297"/>
    </location>
</feature>
<reference evidence="5" key="1">
    <citation type="submission" date="2023-07" db="EMBL/GenBank/DDBJ databases">
        <title>Whole genome shotgun sequence of Streptomyces spororaveus NBRC 15456.</title>
        <authorList>
            <person name="Komaki H."/>
            <person name="Tamura T."/>
        </authorList>
    </citation>
    <scope>NUCLEOTIDE SEQUENCE [LARGE SCALE GENOMIC DNA]</scope>
    <source>
        <strain evidence="5">NBRC 15456</strain>
    </source>
</reference>
<evidence type="ECO:0000313" key="5">
    <source>
        <dbReference type="Proteomes" id="UP000608522"/>
    </source>
</evidence>